<reference evidence="7 8" key="1">
    <citation type="journal article" date="2019" name="Mol. Ecol. Resour.">
        <title>Chromosome-level genome assembly of Triplophysa tibetana, a fish adapted to the harsh high-altitude environment of the Tibetan Plateau.</title>
        <authorList>
            <person name="Yang X."/>
            <person name="Liu H."/>
            <person name="Ma Z."/>
            <person name="Zou Y."/>
            <person name="Zou M."/>
            <person name="Mao Y."/>
            <person name="Li X."/>
            <person name="Wang H."/>
            <person name="Chen T."/>
            <person name="Wang W."/>
            <person name="Yang R."/>
        </authorList>
    </citation>
    <scope>NUCLEOTIDE SEQUENCE [LARGE SCALE GENOMIC DNA]</scope>
    <source>
        <strain evidence="7">TTIB1903HZAU</strain>
        <tissue evidence="7">Muscle</tissue>
    </source>
</reference>
<dbReference type="GO" id="GO:0016567">
    <property type="term" value="P:protein ubiquitination"/>
    <property type="evidence" value="ECO:0007669"/>
    <property type="project" value="TreeGrafter"/>
</dbReference>
<evidence type="ECO:0000259" key="6">
    <source>
        <dbReference type="PROSITE" id="PS50089"/>
    </source>
</evidence>
<proteinExistence type="predicted"/>
<evidence type="ECO:0000256" key="1">
    <source>
        <dbReference type="ARBA" id="ARBA00022723"/>
    </source>
</evidence>
<dbReference type="GO" id="GO:0008270">
    <property type="term" value="F:zinc ion binding"/>
    <property type="evidence" value="ECO:0007669"/>
    <property type="project" value="UniProtKB-KW"/>
</dbReference>
<dbReference type="SUPFAM" id="SSF57850">
    <property type="entry name" value="RING/U-box"/>
    <property type="match status" value="1"/>
</dbReference>
<feature type="compositionally biased region" description="Basic residues" evidence="5">
    <location>
        <begin position="365"/>
        <end position="381"/>
    </location>
</feature>
<dbReference type="FunFam" id="3.30.40.10:FF:000922">
    <property type="entry name" value="RING finger protein 38"/>
    <property type="match status" value="1"/>
</dbReference>
<feature type="region of interest" description="Disordered" evidence="5">
    <location>
        <begin position="194"/>
        <end position="226"/>
    </location>
</feature>
<evidence type="ECO:0000256" key="2">
    <source>
        <dbReference type="ARBA" id="ARBA00022771"/>
    </source>
</evidence>
<feature type="region of interest" description="Disordered" evidence="5">
    <location>
        <begin position="360"/>
        <end position="387"/>
    </location>
</feature>
<dbReference type="InterPro" id="IPR051834">
    <property type="entry name" value="RING_finger_E3_ligase"/>
</dbReference>
<sequence>MDHIQDISEPSSPLFSPRVEPDTPDFLNNACLLNESDFLMEDPGVSCDMSTIVPETPSPLTHSKKRNAHTHWSAATSTDLNSGKCEIQENIPGYLSTTPSSQRTLKRRKLGDSNPSTRVCGNSVMPEANGFVPASSLLPNELTWLESPRPATSSAYQPFASFKPSSSAGSSTCALGQSSDQMCLNGLLGHTSKQKTLGTCNGREQRSKKTVYSKSRSKTSKSTSQELKTDLPSFGIEDAGLLFDAERMQRPASASACQIPKDIVIIEDDGDDVSSECMVRSIQMVEDEAYARSLQEQFDIEQRLDQEQQRLQHQTPSTNHQTSMVDPYVGLGWISPWASMINSASFSHGASELQQIMFGEQHNRQQGRRQTGRPRNSRRRGGASNLQMDLLDDSQGNNYEALLAFEEQQGAVLTKNTLSKVEIERLPVKTYDPSHSAGKTDCQICFSEYKKNERLRMLPCLHDYHVKCIDRWLKENATCPICRADVSTCGEFS</sequence>
<comment type="caution">
    <text evidence="7">The sequence shown here is derived from an EMBL/GenBank/DDBJ whole genome shotgun (WGS) entry which is preliminary data.</text>
</comment>
<dbReference type="InterPro" id="IPR013083">
    <property type="entry name" value="Znf_RING/FYVE/PHD"/>
</dbReference>
<dbReference type="Proteomes" id="UP000324632">
    <property type="component" value="Chromosome 2"/>
</dbReference>
<dbReference type="GO" id="GO:0005634">
    <property type="term" value="C:nucleus"/>
    <property type="evidence" value="ECO:0007669"/>
    <property type="project" value="TreeGrafter"/>
</dbReference>
<feature type="domain" description="RING-type" evidence="6">
    <location>
        <begin position="442"/>
        <end position="483"/>
    </location>
</feature>
<feature type="region of interest" description="Disordered" evidence="5">
    <location>
        <begin position="91"/>
        <end position="118"/>
    </location>
</feature>
<dbReference type="PROSITE" id="PS50089">
    <property type="entry name" value="ZF_RING_2"/>
    <property type="match status" value="1"/>
</dbReference>
<keyword evidence="8" id="KW-1185">Reference proteome</keyword>
<dbReference type="SMART" id="SM00184">
    <property type="entry name" value="RING"/>
    <property type="match status" value="1"/>
</dbReference>
<evidence type="ECO:0000313" key="7">
    <source>
        <dbReference type="EMBL" id="KAA0724410.1"/>
    </source>
</evidence>
<dbReference type="Pfam" id="PF13639">
    <property type="entry name" value="zf-RING_2"/>
    <property type="match status" value="1"/>
</dbReference>
<dbReference type="CDD" id="cd16472">
    <property type="entry name" value="RING-H2_RNF38-like"/>
    <property type="match status" value="1"/>
</dbReference>
<keyword evidence="3" id="KW-0862">Zinc</keyword>
<dbReference type="GO" id="GO:0045893">
    <property type="term" value="P:positive regulation of DNA-templated transcription"/>
    <property type="evidence" value="ECO:0007669"/>
    <property type="project" value="TreeGrafter"/>
</dbReference>
<keyword evidence="1" id="KW-0479">Metal-binding</keyword>
<dbReference type="PANTHER" id="PTHR45931">
    <property type="entry name" value="SI:CH211-59O9.10"/>
    <property type="match status" value="1"/>
</dbReference>
<dbReference type="GO" id="GO:0006511">
    <property type="term" value="P:ubiquitin-dependent protein catabolic process"/>
    <property type="evidence" value="ECO:0007669"/>
    <property type="project" value="TreeGrafter"/>
</dbReference>
<accession>A0A5A9PQF5</accession>
<dbReference type="AlphaFoldDB" id="A0A5A9PQF5"/>
<evidence type="ECO:0000313" key="8">
    <source>
        <dbReference type="Proteomes" id="UP000324632"/>
    </source>
</evidence>
<dbReference type="EMBL" id="SOYY01000002">
    <property type="protein sequence ID" value="KAA0724410.1"/>
    <property type="molecule type" value="Genomic_DNA"/>
</dbReference>
<dbReference type="PANTHER" id="PTHR45931:SF15">
    <property type="entry name" value="SI:CH211-59O9.10"/>
    <property type="match status" value="1"/>
</dbReference>
<dbReference type="Gene3D" id="3.30.40.10">
    <property type="entry name" value="Zinc/RING finger domain, C3HC4 (zinc finger)"/>
    <property type="match status" value="1"/>
</dbReference>
<protein>
    <submittedName>
        <fullName evidence="7">RING finger protein 44</fullName>
    </submittedName>
</protein>
<evidence type="ECO:0000256" key="5">
    <source>
        <dbReference type="SAM" id="MobiDB-lite"/>
    </source>
</evidence>
<feature type="region of interest" description="Disordered" evidence="5">
    <location>
        <begin position="1"/>
        <end position="21"/>
    </location>
</feature>
<name>A0A5A9PQF5_9TELE</name>
<evidence type="ECO:0000256" key="4">
    <source>
        <dbReference type="PROSITE-ProRule" id="PRU00175"/>
    </source>
</evidence>
<dbReference type="GO" id="GO:0061630">
    <property type="term" value="F:ubiquitin protein ligase activity"/>
    <property type="evidence" value="ECO:0007669"/>
    <property type="project" value="TreeGrafter"/>
</dbReference>
<keyword evidence="2 4" id="KW-0863">Zinc-finger</keyword>
<organism evidence="7 8">
    <name type="scientific">Triplophysa tibetana</name>
    <dbReference type="NCBI Taxonomy" id="1572043"/>
    <lineage>
        <taxon>Eukaryota</taxon>
        <taxon>Metazoa</taxon>
        <taxon>Chordata</taxon>
        <taxon>Craniata</taxon>
        <taxon>Vertebrata</taxon>
        <taxon>Euteleostomi</taxon>
        <taxon>Actinopterygii</taxon>
        <taxon>Neopterygii</taxon>
        <taxon>Teleostei</taxon>
        <taxon>Ostariophysi</taxon>
        <taxon>Cypriniformes</taxon>
        <taxon>Nemacheilidae</taxon>
        <taxon>Triplophysa</taxon>
    </lineage>
</organism>
<feature type="compositionally biased region" description="Basic residues" evidence="5">
    <location>
        <begin position="206"/>
        <end position="219"/>
    </location>
</feature>
<evidence type="ECO:0000256" key="3">
    <source>
        <dbReference type="ARBA" id="ARBA00022833"/>
    </source>
</evidence>
<dbReference type="InterPro" id="IPR001841">
    <property type="entry name" value="Znf_RING"/>
</dbReference>
<gene>
    <name evidence="7" type="ORF">E1301_Tti003678</name>
</gene>